<dbReference type="AlphaFoldDB" id="A0A6N4WDT7"/>
<dbReference type="CDD" id="cd08512">
    <property type="entry name" value="PBP2_NikA_DppA_OppA_like_7"/>
    <property type="match status" value="1"/>
</dbReference>
<dbReference type="InterPro" id="IPR023765">
    <property type="entry name" value="SBP_5_CS"/>
</dbReference>
<keyword evidence="3 4" id="KW-0732">Signal</keyword>
<dbReference type="InterPro" id="IPR039424">
    <property type="entry name" value="SBP_5"/>
</dbReference>
<evidence type="ECO:0000313" key="7">
    <source>
        <dbReference type="Proteomes" id="UP000467249"/>
    </source>
</evidence>
<dbReference type="InterPro" id="IPR030678">
    <property type="entry name" value="Peptide/Ni-bd"/>
</dbReference>
<dbReference type="GO" id="GO:1904680">
    <property type="term" value="F:peptide transmembrane transporter activity"/>
    <property type="evidence" value="ECO:0007669"/>
    <property type="project" value="TreeGrafter"/>
</dbReference>
<name>A0A6N4WDT7_9MYCO</name>
<dbReference type="GO" id="GO:0042597">
    <property type="term" value="C:periplasmic space"/>
    <property type="evidence" value="ECO:0007669"/>
    <property type="project" value="UniProtKB-ARBA"/>
</dbReference>
<sequence length="523" mass="55876">MLKSKHVAALFTAGALVLTSTACSGGKSASSGAGSSPDVIRTPIVAELAPLDPDVYYQSDGLLIMTSTYQGLIKYENGSPKLAPQLATSWQVSPDGLTYTFKLRDGVKFSDGTPFDSAAAKASFQRRIDMAAGPSYMLAEVADMQTPDPLTFVVTLKKPVAAFLDYLASPYGPMMSSPTAVTQHAAGNDHAAAWLGSHSAGTGPYELTSVVPSSKYTMTANKYYWGTPPQIKTVEIPIIADPAVQRLQLENGQLDMVLHGLTKSDYQALASGPNTEVVHEKALVKALMMVNPDSPVLGSPAARAALNEAFDRAAITKTVFGEQATPSTQFYPNGMLPDGAVSDTPPLDPAKLAAIGSKGGSVVIGYQAGDNTVRALTNQVQIALQNAGFTATIRDVPSSQFFALGDQPAQRPDLLVTLFNPDAAHPDTWSRIYQYTNAPVNLLRCSVPEADKLLDEGSEEPDPAKSQSLYVAAGKTYRDSNCWINFADVYDTFAARKGYSGWQHQPPWQWDTDFASLTYKAPS</sequence>
<dbReference type="Gene3D" id="3.10.105.10">
    <property type="entry name" value="Dipeptide-binding Protein, Domain 3"/>
    <property type="match status" value="1"/>
</dbReference>
<dbReference type="Gene3D" id="3.90.76.10">
    <property type="entry name" value="Dipeptide-binding Protein, Domain 1"/>
    <property type="match status" value="1"/>
</dbReference>
<feature type="chain" id="PRO_5027074466" evidence="4">
    <location>
        <begin position="25"/>
        <end position="523"/>
    </location>
</feature>
<gene>
    <name evidence="6" type="ORF">MANY_40150</name>
</gene>
<dbReference type="Proteomes" id="UP000467249">
    <property type="component" value="Chromosome"/>
</dbReference>
<evidence type="ECO:0000256" key="4">
    <source>
        <dbReference type="SAM" id="SignalP"/>
    </source>
</evidence>
<dbReference type="GO" id="GO:0043190">
    <property type="term" value="C:ATP-binding cassette (ABC) transporter complex"/>
    <property type="evidence" value="ECO:0007669"/>
    <property type="project" value="InterPro"/>
</dbReference>
<evidence type="ECO:0000259" key="5">
    <source>
        <dbReference type="Pfam" id="PF00496"/>
    </source>
</evidence>
<dbReference type="KEGG" id="many:MANY_40150"/>
<dbReference type="Pfam" id="PF00496">
    <property type="entry name" value="SBP_bac_5"/>
    <property type="match status" value="1"/>
</dbReference>
<keyword evidence="7" id="KW-1185">Reference proteome</keyword>
<dbReference type="RefSeq" id="WP_163805794.1">
    <property type="nucleotide sequence ID" value="NZ_AP022620.1"/>
</dbReference>
<organism evidence="6 7">
    <name type="scientific">Mycolicibacterium anyangense</name>
    <dbReference type="NCBI Taxonomy" id="1431246"/>
    <lineage>
        <taxon>Bacteria</taxon>
        <taxon>Bacillati</taxon>
        <taxon>Actinomycetota</taxon>
        <taxon>Actinomycetes</taxon>
        <taxon>Mycobacteriales</taxon>
        <taxon>Mycobacteriaceae</taxon>
        <taxon>Mycolicibacterium</taxon>
    </lineage>
</organism>
<evidence type="ECO:0000256" key="1">
    <source>
        <dbReference type="ARBA" id="ARBA00004193"/>
    </source>
</evidence>
<dbReference type="SUPFAM" id="SSF53850">
    <property type="entry name" value="Periplasmic binding protein-like II"/>
    <property type="match status" value="1"/>
</dbReference>
<dbReference type="GO" id="GO:0015833">
    <property type="term" value="P:peptide transport"/>
    <property type="evidence" value="ECO:0007669"/>
    <property type="project" value="TreeGrafter"/>
</dbReference>
<dbReference type="EMBL" id="AP022620">
    <property type="protein sequence ID" value="BBZ78678.1"/>
    <property type="molecule type" value="Genomic_DNA"/>
</dbReference>
<feature type="signal peptide" evidence="4">
    <location>
        <begin position="1"/>
        <end position="24"/>
    </location>
</feature>
<accession>A0A6N4WDT7</accession>
<dbReference type="InterPro" id="IPR000914">
    <property type="entry name" value="SBP_5_dom"/>
</dbReference>
<evidence type="ECO:0000256" key="2">
    <source>
        <dbReference type="ARBA" id="ARBA00005695"/>
    </source>
</evidence>
<comment type="similarity">
    <text evidence="2">Belongs to the bacterial solute-binding protein 5 family.</text>
</comment>
<feature type="domain" description="Solute-binding protein family 5" evidence="5">
    <location>
        <begin position="81"/>
        <end position="434"/>
    </location>
</feature>
<dbReference type="PROSITE" id="PS51257">
    <property type="entry name" value="PROKAR_LIPOPROTEIN"/>
    <property type="match status" value="1"/>
</dbReference>
<dbReference type="PIRSF" id="PIRSF002741">
    <property type="entry name" value="MppA"/>
    <property type="match status" value="1"/>
</dbReference>
<dbReference type="Gene3D" id="3.40.190.10">
    <property type="entry name" value="Periplasmic binding protein-like II"/>
    <property type="match status" value="1"/>
</dbReference>
<protein>
    <submittedName>
        <fullName evidence="6">ABC transporter substrate-binding protein</fullName>
    </submittedName>
</protein>
<proteinExistence type="inferred from homology"/>
<evidence type="ECO:0000256" key="3">
    <source>
        <dbReference type="ARBA" id="ARBA00022729"/>
    </source>
</evidence>
<dbReference type="PANTHER" id="PTHR30290">
    <property type="entry name" value="PERIPLASMIC BINDING COMPONENT OF ABC TRANSPORTER"/>
    <property type="match status" value="1"/>
</dbReference>
<comment type="subcellular location">
    <subcellularLocation>
        <location evidence="1">Cell membrane</location>
        <topology evidence="1">Lipid-anchor</topology>
    </subcellularLocation>
</comment>
<reference evidence="6 7" key="1">
    <citation type="journal article" date="2019" name="Emerg. Microbes Infect.">
        <title>Comprehensive subspecies identification of 175 nontuberculous mycobacteria species based on 7547 genomic profiles.</title>
        <authorList>
            <person name="Matsumoto Y."/>
            <person name="Kinjo T."/>
            <person name="Motooka D."/>
            <person name="Nabeya D."/>
            <person name="Jung N."/>
            <person name="Uechi K."/>
            <person name="Horii T."/>
            <person name="Iida T."/>
            <person name="Fujita J."/>
            <person name="Nakamura S."/>
        </authorList>
    </citation>
    <scope>NUCLEOTIDE SEQUENCE [LARGE SCALE GENOMIC DNA]</scope>
    <source>
        <strain evidence="6 7">JCM 30275</strain>
    </source>
</reference>
<dbReference type="PROSITE" id="PS01040">
    <property type="entry name" value="SBP_BACTERIAL_5"/>
    <property type="match status" value="1"/>
</dbReference>
<evidence type="ECO:0000313" key="6">
    <source>
        <dbReference type="EMBL" id="BBZ78678.1"/>
    </source>
</evidence>